<dbReference type="AlphaFoldDB" id="A0A166H3L5"/>
<gene>
    <name evidence="3" type="ORF">DCAR_002335</name>
    <name evidence="4" type="ORF">DCAR_0102423</name>
</gene>
<sequence>MAFLSFFGRVLFVSVFMLSAWQEYQDYGVDGGAAAKSLGPKFDTVTKHFTTQTGLQVPDFEIKFAVAAAIGLKTLGGIFFILGSNIGALLLLLHQAIIPTIVYDFYNYDIDTTEFAQLFVKFTQNLALAGALLFFIGMKNSLPRRTLKKKSVVKAKTG</sequence>
<feature type="signal peptide" evidence="2">
    <location>
        <begin position="1"/>
        <end position="22"/>
    </location>
</feature>
<evidence type="ECO:0000313" key="3">
    <source>
        <dbReference type="EMBL" id="KZN09679.1"/>
    </source>
</evidence>
<evidence type="ECO:0008006" key="6">
    <source>
        <dbReference type="Google" id="ProtNLM"/>
    </source>
</evidence>
<evidence type="ECO:0000313" key="4">
    <source>
        <dbReference type="EMBL" id="WOG83248.1"/>
    </source>
</evidence>
<keyword evidence="1" id="KW-0812">Transmembrane</keyword>
<dbReference type="OrthoDB" id="529675at2759"/>
<dbReference type="EMBL" id="CP093343">
    <property type="protein sequence ID" value="WOG83248.1"/>
    <property type="molecule type" value="Genomic_DNA"/>
</dbReference>
<keyword evidence="1" id="KW-0472">Membrane</keyword>
<dbReference type="InterPro" id="IPR008637">
    <property type="entry name" value="HR_lesion"/>
</dbReference>
<dbReference type="Proteomes" id="UP000077755">
    <property type="component" value="Chromosome 1"/>
</dbReference>
<organism evidence="3">
    <name type="scientific">Daucus carota subsp. sativus</name>
    <name type="common">Carrot</name>
    <dbReference type="NCBI Taxonomy" id="79200"/>
    <lineage>
        <taxon>Eukaryota</taxon>
        <taxon>Viridiplantae</taxon>
        <taxon>Streptophyta</taxon>
        <taxon>Embryophyta</taxon>
        <taxon>Tracheophyta</taxon>
        <taxon>Spermatophyta</taxon>
        <taxon>Magnoliopsida</taxon>
        <taxon>eudicotyledons</taxon>
        <taxon>Gunneridae</taxon>
        <taxon>Pentapetalae</taxon>
        <taxon>asterids</taxon>
        <taxon>campanulids</taxon>
        <taxon>Apiales</taxon>
        <taxon>Apiaceae</taxon>
        <taxon>Apioideae</taxon>
        <taxon>Scandiceae</taxon>
        <taxon>Daucinae</taxon>
        <taxon>Daucus</taxon>
        <taxon>Daucus sect. Daucus</taxon>
    </lineage>
</organism>
<dbReference type="EMBL" id="LNRQ01000001">
    <property type="protein sequence ID" value="KZN09679.1"/>
    <property type="molecule type" value="Genomic_DNA"/>
</dbReference>
<evidence type="ECO:0000256" key="1">
    <source>
        <dbReference type="SAM" id="Phobius"/>
    </source>
</evidence>
<reference evidence="3" key="1">
    <citation type="journal article" date="2016" name="Nat. Genet.">
        <title>A high-quality carrot genome assembly provides new insights into carotenoid accumulation and asterid genome evolution.</title>
        <authorList>
            <person name="Iorizzo M."/>
            <person name="Ellison S."/>
            <person name="Senalik D."/>
            <person name="Zeng P."/>
            <person name="Satapoomin P."/>
            <person name="Huang J."/>
            <person name="Bowman M."/>
            <person name="Iovene M."/>
            <person name="Sanseverino W."/>
            <person name="Cavagnaro P."/>
            <person name="Yildiz M."/>
            <person name="Macko-Podgorni A."/>
            <person name="Moranska E."/>
            <person name="Grzebelus E."/>
            <person name="Grzebelus D."/>
            <person name="Ashrafi H."/>
            <person name="Zheng Z."/>
            <person name="Cheng S."/>
            <person name="Spooner D."/>
            <person name="Van Deynze A."/>
            <person name="Simon P."/>
        </authorList>
    </citation>
    <scope>NUCLEOTIDE SEQUENCE [LARGE SCALE GENOMIC DNA]</scope>
    <source>
        <tissue evidence="3">Leaf</tissue>
    </source>
</reference>
<keyword evidence="1" id="KW-1133">Transmembrane helix</keyword>
<evidence type="ECO:0000256" key="2">
    <source>
        <dbReference type="SAM" id="SignalP"/>
    </source>
</evidence>
<keyword evidence="2" id="KW-0732">Signal</keyword>
<reference evidence="4" key="2">
    <citation type="submission" date="2022-03" db="EMBL/GenBank/DDBJ databases">
        <title>Draft title - Genomic analysis of global carrot germplasm unveils the trajectory of domestication and the origin of high carotenoid orange carrot.</title>
        <authorList>
            <person name="Iorizzo M."/>
            <person name="Ellison S."/>
            <person name="Senalik D."/>
            <person name="Macko-Podgorni A."/>
            <person name="Grzebelus D."/>
            <person name="Bostan H."/>
            <person name="Rolling W."/>
            <person name="Curaba J."/>
            <person name="Simon P."/>
        </authorList>
    </citation>
    <scope>NUCLEOTIDE SEQUENCE</scope>
    <source>
        <tissue evidence="4">Leaf</tissue>
    </source>
</reference>
<accession>A0A166H3L5</accession>
<dbReference type="Pfam" id="PF05514">
    <property type="entry name" value="HR_lesion"/>
    <property type="match status" value="1"/>
</dbReference>
<dbReference type="PANTHER" id="PTHR31474">
    <property type="entry name" value="HR-LIKE LESION-INDUCER"/>
    <property type="match status" value="1"/>
</dbReference>
<keyword evidence="5" id="KW-1185">Reference proteome</keyword>
<dbReference type="PANTHER" id="PTHR31474:SF1">
    <property type="entry name" value="EXPRESSED PROTEIN"/>
    <property type="match status" value="1"/>
</dbReference>
<feature type="chain" id="PRO_5007874287" description="HR-like lesion-inducer" evidence="2">
    <location>
        <begin position="23"/>
        <end position="158"/>
    </location>
</feature>
<name>A0A166H3L5_DAUCS</name>
<dbReference type="Gramene" id="KZN09679">
    <property type="protein sequence ID" value="KZN09679"/>
    <property type="gene ID" value="DCAR_002335"/>
</dbReference>
<dbReference type="OMA" id="REFNEFG"/>
<proteinExistence type="predicted"/>
<feature type="transmembrane region" description="Helical" evidence="1">
    <location>
        <begin position="118"/>
        <end position="138"/>
    </location>
</feature>
<evidence type="ECO:0000313" key="5">
    <source>
        <dbReference type="Proteomes" id="UP000077755"/>
    </source>
</evidence>
<dbReference type="KEGG" id="dcr:108209502"/>
<dbReference type="STRING" id="79200.A0A166H3L5"/>
<protein>
    <recommendedName>
        <fullName evidence="6">HR-like lesion-inducer</fullName>
    </recommendedName>
</protein>